<evidence type="ECO:0000313" key="3">
    <source>
        <dbReference type="EMBL" id="CAF4367260.1"/>
    </source>
</evidence>
<keyword evidence="1" id="KW-0732">Signal</keyword>
<feature type="signal peptide" evidence="1">
    <location>
        <begin position="1"/>
        <end position="20"/>
    </location>
</feature>
<reference evidence="2" key="1">
    <citation type="submission" date="2021-02" db="EMBL/GenBank/DDBJ databases">
        <authorList>
            <person name="Nowell W R."/>
        </authorList>
    </citation>
    <scope>NUCLEOTIDE SEQUENCE</scope>
</reference>
<dbReference type="EMBL" id="CAJOBC010088330">
    <property type="protein sequence ID" value="CAF4367260.1"/>
    <property type="molecule type" value="Genomic_DNA"/>
</dbReference>
<dbReference type="AlphaFoldDB" id="A0A815TG31"/>
<name>A0A815TG31_9BILA</name>
<gene>
    <name evidence="2" type="ORF">GPM918_LOCUS36895</name>
    <name evidence="3" type="ORF">SRO942_LOCUS37650</name>
</gene>
<dbReference type="Proteomes" id="UP000681722">
    <property type="component" value="Unassembled WGS sequence"/>
</dbReference>
<evidence type="ECO:0000256" key="1">
    <source>
        <dbReference type="SAM" id="SignalP"/>
    </source>
</evidence>
<accession>A0A815TG31</accession>
<sequence length="92" mass="10923">NKMPLLFLSLVLFVFGSTWSTPWLDTTAYSEVELTTQTRSEQPQLENDRPQILIYPYWRKMDDLLKSHQQILQSIHIKLKNKTQEKKMKITA</sequence>
<proteinExistence type="predicted"/>
<dbReference type="Proteomes" id="UP000663829">
    <property type="component" value="Unassembled WGS sequence"/>
</dbReference>
<organism evidence="2 4">
    <name type="scientific">Didymodactylos carnosus</name>
    <dbReference type="NCBI Taxonomy" id="1234261"/>
    <lineage>
        <taxon>Eukaryota</taxon>
        <taxon>Metazoa</taxon>
        <taxon>Spiralia</taxon>
        <taxon>Gnathifera</taxon>
        <taxon>Rotifera</taxon>
        <taxon>Eurotatoria</taxon>
        <taxon>Bdelloidea</taxon>
        <taxon>Philodinida</taxon>
        <taxon>Philodinidae</taxon>
        <taxon>Didymodactylos</taxon>
    </lineage>
</organism>
<protein>
    <submittedName>
        <fullName evidence="2">Uncharacterized protein</fullName>
    </submittedName>
</protein>
<evidence type="ECO:0000313" key="4">
    <source>
        <dbReference type="Proteomes" id="UP000663829"/>
    </source>
</evidence>
<dbReference type="EMBL" id="CAJNOQ010022797">
    <property type="protein sequence ID" value="CAF1505983.1"/>
    <property type="molecule type" value="Genomic_DNA"/>
</dbReference>
<feature type="chain" id="PRO_5036228857" evidence="1">
    <location>
        <begin position="21"/>
        <end position="92"/>
    </location>
</feature>
<comment type="caution">
    <text evidence="2">The sequence shown here is derived from an EMBL/GenBank/DDBJ whole genome shotgun (WGS) entry which is preliminary data.</text>
</comment>
<evidence type="ECO:0000313" key="2">
    <source>
        <dbReference type="EMBL" id="CAF1505983.1"/>
    </source>
</evidence>
<feature type="non-terminal residue" evidence="2">
    <location>
        <position position="1"/>
    </location>
</feature>
<keyword evidence="4" id="KW-1185">Reference proteome</keyword>